<dbReference type="GO" id="GO:0004637">
    <property type="term" value="F:phosphoribosylamine-glycine ligase activity"/>
    <property type="evidence" value="ECO:0007669"/>
    <property type="project" value="UniProtKB-UniRule"/>
</dbReference>
<dbReference type="PROSITE" id="PS00184">
    <property type="entry name" value="GARS"/>
    <property type="match status" value="1"/>
</dbReference>
<dbReference type="SMART" id="SM01209">
    <property type="entry name" value="GARS_A"/>
    <property type="match status" value="1"/>
</dbReference>
<dbReference type="GO" id="GO:0005829">
    <property type="term" value="C:cytosol"/>
    <property type="evidence" value="ECO:0007669"/>
    <property type="project" value="TreeGrafter"/>
</dbReference>
<dbReference type="NCBIfam" id="TIGR00878">
    <property type="entry name" value="purM"/>
    <property type="match status" value="1"/>
</dbReference>
<dbReference type="InterPro" id="IPR020559">
    <property type="entry name" value="PRibGlycinamide_synth_CS"/>
</dbReference>
<keyword evidence="13 17" id="KW-0464">Manganese</keyword>
<dbReference type="GO" id="GO:0005524">
    <property type="term" value="F:ATP binding"/>
    <property type="evidence" value="ECO:0007669"/>
    <property type="project" value="UniProtKB-UniRule"/>
</dbReference>
<comment type="catalytic activity">
    <reaction evidence="15 17">
        <text>2-formamido-N(1)-(5-O-phospho-beta-D-ribosyl)acetamidine + ATP = 5-amino-1-(5-phospho-beta-D-ribosyl)imidazole + ADP + phosphate + H(+)</text>
        <dbReference type="Rhea" id="RHEA:23032"/>
        <dbReference type="ChEBI" id="CHEBI:15378"/>
        <dbReference type="ChEBI" id="CHEBI:30616"/>
        <dbReference type="ChEBI" id="CHEBI:43474"/>
        <dbReference type="ChEBI" id="CHEBI:137981"/>
        <dbReference type="ChEBI" id="CHEBI:147287"/>
        <dbReference type="ChEBI" id="CHEBI:456216"/>
        <dbReference type="EC" id="6.3.3.1"/>
    </reaction>
</comment>
<dbReference type="GO" id="GO:0006189">
    <property type="term" value="P:'de novo' IMP biosynthetic process"/>
    <property type="evidence" value="ECO:0007669"/>
    <property type="project" value="UniProtKB-UniRule"/>
</dbReference>
<dbReference type="SUPFAM" id="SSF55326">
    <property type="entry name" value="PurM N-terminal domain-like"/>
    <property type="match status" value="1"/>
</dbReference>
<dbReference type="GO" id="GO:0004641">
    <property type="term" value="F:phosphoribosylformylglycinamidine cyclo-ligase activity"/>
    <property type="evidence" value="ECO:0007669"/>
    <property type="project" value="UniProtKB-EC"/>
</dbReference>
<accession>A0A7I8X1F2</accession>
<dbReference type="SUPFAM" id="SSF53328">
    <property type="entry name" value="Formyltransferase"/>
    <property type="match status" value="1"/>
</dbReference>
<comment type="pathway">
    <text evidence="2 17">Purine metabolism; IMP biosynthesis via de novo pathway; 5-amino-1-(5-phospho-D-ribosyl)imidazole from N(2)-formyl-N(1)-(5-phospho-D-ribosyl)glycinamide: step 2/2.</text>
</comment>
<dbReference type="HAMAP" id="MF_01930">
    <property type="entry name" value="PurN"/>
    <property type="match status" value="1"/>
</dbReference>
<dbReference type="SUPFAM" id="SSF52440">
    <property type="entry name" value="PreATP-grasp domain"/>
    <property type="match status" value="1"/>
</dbReference>
<comment type="caution">
    <text evidence="19">The sequence shown here is derived from an EMBL/GenBank/DDBJ whole genome shotgun (WGS) entry which is preliminary data.</text>
</comment>
<protein>
    <recommendedName>
        <fullName evidence="17">Trifunctional purine biosynthetic protein adenosine-3</fullName>
    </recommendedName>
    <domain>
        <recommendedName>
            <fullName evidence="17">Phosphoribosylamine--glycine ligase</fullName>
            <ecNumber evidence="17">6.3.4.13</ecNumber>
        </recommendedName>
        <alternativeName>
            <fullName evidence="17">Glycinamide ribonucleotide synthetase</fullName>
            <shortName evidence="17">GARS</shortName>
        </alternativeName>
        <alternativeName>
            <fullName evidence="17">Phosphoribosylglycinamide synthetase</fullName>
        </alternativeName>
    </domain>
    <domain>
        <recommendedName>
            <fullName evidence="17">Phosphoribosylformylglycinamidine cyclo-ligase</fullName>
            <ecNumber evidence="17">6.3.3.1</ecNumber>
        </recommendedName>
        <alternativeName>
            <fullName evidence="17">AIR synthase</fullName>
            <shortName evidence="17">AIRS</shortName>
        </alternativeName>
        <alternativeName>
            <fullName evidence="17">Phosphoribosyl-aminoimidazole synthetase</fullName>
        </alternativeName>
    </domain>
    <domain>
        <recommendedName>
            <fullName evidence="17">Phosphoribosylglycinamide formyltransferase</fullName>
            <ecNumber evidence="17">2.1.2.2</ecNumber>
        </recommendedName>
        <alternativeName>
            <fullName evidence="17">5'-phosphoribosylglycinamide transformylase</fullName>
        </alternativeName>
        <alternativeName>
            <fullName evidence="17">GAR transformylase</fullName>
            <shortName evidence="17">GART</shortName>
        </alternativeName>
    </domain>
</protein>
<dbReference type="OrthoDB" id="2018833at2759"/>
<dbReference type="NCBIfam" id="TIGR00877">
    <property type="entry name" value="purD"/>
    <property type="match status" value="1"/>
</dbReference>
<evidence type="ECO:0000256" key="12">
    <source>
        <dbReference type="ARBA" id="ARBA00022840"/>
    </source>
</evidence>
<dbReference type="InterPro" id="IPR004607">
    <property type="entry name" value="GART"/>
</dbReference>
<dbReference type="InterPro" id="IPR036921">
    <property type="entry name" value="PurM-like_N_sf"/>
</dbReference>
<dbReference type="HAMAP" id="MF_00741">
    <property type="entry name" value="AIRS"/>
    <property type="match status" value="1"/>
</dbReference>
<comment type="catalytic activity">
    <reaction evidence="17">
        <text>5-phospho-beta-D-ribosylamine + glycine + ATP = N(1)-(5-phospho-beta-D-ribosyl)glycinamide + ADP + phosphate + H(+)</text>
        <dbReference type="Rhea" id="RHEA:17453"/>
        <dbReference type="ChEBI" id="CHEBI:15378"/>
        <dbReference type="ChEBI" id="CHEBI:30616"/>
        <dbReference type="ChEBI" id="CHEBI:43474"/>
        <dbReference type="ChEBI" id="CHEBI:57305"/>
        <dbReference type="ChEBI" id="CHEBI:58681"/>
        <dbReference type="ChEBI" id="CHEBI:143788"/>
        <dbReference type="ChEBI" id="CHEBI:456216"/>
        <dbReference type="EC" id="6.3.4.13"/>
    </reaction>
</comment>
<evidence type="ECO:0000259" key="18">
    <source>
        <dbReference type="PROSITE" id="PS50975"/>
    </source>
</evidence>
<comment type="similarity">
    <text evidence="17">In the C-terminal section; belongs to the GART family.</text>
</comment>
<dbReference type="InterPro" id="IPR011761">
    <property type="entry name" value="ATP-grasp"/>
</dbReference>
<dbReference type="InterPro" id="IPR020561">
    <property type="entry name" value="PRibGlycinamid_synth_ATP-grasp"/>
</dbReference>
<dbReference type="InterPro" id="IPR011054">
    <property type="entry name" value="Rudment_hybrid_motif"/>
</dbReference>
<dbReference type="InterPro" id="IPR002376">
    <property type="entry name" value="Formyl_transf_N"/>
</dbReference>
<dbReference type="InterPro" id="IPR010918">
    <property type="entry name" value="PurM-like_C_dom"/>
</dbReference>
<evidence type="ECO:0000256" key="5">
    <source>
        <dbReference type="ARBA" id="ARBA00010280"/>
    </source>
</evidence>
<dbReference type="EC" id="6.3.3.1" evidence="17"/>
<dbReference type="NCBIfam" id="TIGR00639">
    <property type="entry name" value="PurN"/>
    <property type="match status" value="1"/>
</dbReference>
<dbReference type="Proteomes" id="UP000659654">
    <property type="component" value="Unassembled WGS sequence"/>
</dbReference>
<keyword evidence="20" id="KW-1185">Reference proteome</keyword>
<dbReference type="EMBL" id="CAJFCV020000006">
    <property type="protein sequence ID" value="CAG9130015.1"/>
    <property type="molecule type" value="Genomic_DNA"/>
</dbReference>
<feature type="domain" description="ATP-grasp" evidence="18">
    <location>
        <begin position="105"/>
        <end position="307"/>
    </location>
</feature>
<keyword evidence="11 17" id="KW-0658">Purine biosynthesis</keyword>
<dbReference type="Pfam" id="PF01071">
    <property type="entry name" value="GARS_A"/>
    <property type="match status" value="1"/>
</dbReference>
<dbReference type="Pfam" id="PF02844">
    <property type="entry name" value="GARS_N"/>
    <property type="match status" value="1"/>
</dbReference>
<keyword evidence="9 17" id="KW-0479">Metal-binding</keyword>
<evidence type="ECO:0000256" key="14">
    <source>
        <dbReference type="ARBA" id="ARBA00023268"/>
    </source>
</evidence>
<keyword evidence="14 17" id="KW-0511">Multifunctional enzyme</keyword>
<evidence type="ECO:0000256" key="10">
    <source>
        <dbReference type="ARBA" id="ARBA00022741"/>
    </source>
</evidence>
<evidence type="ECO:0000313" key="20">
    <source>
        <dbReference type="Proteomes" id="UP000659654"/>
    </source>
</evidence>
<dbReference type="Proteomes" id="UP000582659">
    <property type="component" value="Unassembled WGS sequence"/>
</dbReference>
<keyword evidence="12 16" id="KW-0067">ATP-binding</keyword>
<dbReference type="Gene3D" id="3.90.650.10">
    <property type="entry name" value="PurM-like C-terminal domain"/>
    <property type="match status" value="1"/>
</dbReference>
<evidence type="ECO:0000256" key="1">
    <source>
        <dbReference type="ARBA" id="ARBA00004496"/>
    </source>
</evidence>
<dbReference type="FunFam" id="3.30.470.20:FF:000018">
    <property type="entry name" value="Trifunctional purine biosynthetic protein adenosine-3"/>
    <property type="match status" value="1"/>
</dbReference>
<dbReference type="EC" id="6.3.4.13" evidence="17"/>
<sequence>MVKVVVLGSGAREHALAYAFDQSNQVEKVEIIPGNSCKYSLGSLINGDDVEDVRRYCKENKIDLVVIGPEKQICEGWEDELKADVRVFAPSKSASLLEASKTFAKEFMIKNGIPTARFHTVAARDDLAAFLQKLNDWKGYVIKEDGLCAGKGVTICKSVNSALETLNEIFSVKADSHVIVEEFLEGYEVSALCFTDGKDFKLLPFSQDHKAVGEGDTGPNTGGMGAIAPLLLPLDIEEKIEDIITKTINGMAKDGRTYKGVLYAGLMITSTGPKVLEYNCRFGDPETQVLLRLLESDLYDVCVACCDGCLDQISVKFSKKKAAAVVVASKGYPGSFKKDVPIQNLIQEDTSKGLVIYHAGIKKDSTGLKSCGGRVLTVSVVGDSFFDALRICYEFLETIQFENGFWRRDIGHHVIPRAVDYSDSGVDISEGNQLVDDIKGSCAATKIPGTDAIGGFGAILNLDEAGYRNPSLVIGMDGVGTKLEIASQANKLDGLGYDLVGMCVNDIICHGARPLAFLDYYVTGKLNRKDAVTVIKSIANACLESGCALVGGETAEMPGVYNKEQWDLAGCCIGAKEKSEATLPLIERMNEEDVLIGVESNGVHSNGFSLIRRILKQNGIVVTSPCPWKMDQTFADELLRPTKLYAKLLMDLIKGGLVKGVAHITGGGLVENVPRVLPKHLAAVIKSDAWEIPEIFKWIQSNGPVEPKEMFRTFNCGLGMVLVVPNEFKDIVIERIYAKNTNAWCIGSLRRRTEHAVVLEKQEAAFPNFSLNYLKRRRVNVAVLISGTGSNMVKLIEQSRSFGSNCFVSVVISNKEDALGLKKARNMGTDTVVIPHGNDRSTFEKRVTNELKSRGVQLICLAGFMRILTPVFLNAWPNRIINLHPSLLPSFKGAHAVELALKAGVMFTGCSAHYVVEDVDAGKILDQSVVPISPYDDKDSLHSKIQQKEYEMYPKVMEKVALEILENENF</sequence>
<dbReference type="PANTHER" id="PTHR10520">
    <property type="entry name" value="TRIFUNCTIONAL PURINE BIOSYNTHETIC PROTEIN ADENOSINE-3-RELATED"/>
    <property type="match status" value="1"/>
</dbReference>
<dbReference type="SMART" id="SM01210">
    <property type="entry name" value="GARS_C"/>
    <property type="match status" value="1"/>
</dbReference>
<evidence type="ECO:0000256" key="16">
    <source>
        <dbReference type="PROSITE-ProRule" id="PRU00409"/>
    </source>
</evidence>
<dbReference type="Gene3D" id="3.40.50.170">
    <property type="entry name" value="Formyl transferase, N-terminal domain"/>
    <property type="match status" value="1"/>
</dbReference>
<keyword evidence="10 16" id="KW-0547">Nucleotide-binding</keyword>
<dbReference type="Gene3D" id="3.90.600.10">
    <property type="entry name" value="Phosphoribosylglycinamide synthetase, C-terminal domain"/>
    <property type="match status" value="1"/>
</dbReference>
<comment type="similarity">
    <text evidence="17">In the central section; belongs to the AIR synthase family.</text>
</comment>
<evidence type="ECO:0000256" key="17">
    <source>
        <dbReference type="RuleBase" id="RU363089"/>
    </source>
</evidence>
<evidence type="ECO:0000256" key="6">
    <source>
        <dbReference type="ARBA" id="ARBA00022490"/>
    </source>
</evidence>
<comment type="subcellular location">
    <subcellularLocation>
        <location evidence="1">Cytoplasm</location>
    </subcellularLocation>
</comment>
<evidence type="ECO:0000256" key="11">
    <source>
        <dbReference type="ARBA" id="ARBA00022755"/>
    </source>
</evidence>
<dbReference type="FunFam" id="3.90.650.10:FF:000011">
    <property type="entry name" value="Phosphoribosylformylglycinamidine cyclo-ligase"/>
    <property type="match status" value="1"/>
</dbReference>
<evidence type="ECO:0000256" key="15">
    <source>
        <dbReference type="ARBA" id="ARBA00049057"/>
    </source>
</evidence>
<dbReference type="CDD" id="cd02196">
    <property type="entry name" value="PurM"/>
    <property type="match status" value="1"/>
</dbReference>
<dbReference type="GO" id="GO:0004644">
    <property type="term" value="F:phosphoribosylglycinamide formyltransferase activity"/>
    <property type="evidence" value="ECO:0007669"/>
    <property type="project" value="UniProtKB-EC"/>
</dbReference>
<dbReference type="UniPathway" id="UPA00074">
    <property type="reaction ID" value="UER00125"/>
</dbReference>
<reference evidence="19" key="1">
    <citation type="submission" date="2020-09" db="EMBL/GenBank/DDBJ databases">
        <authorList>
            <person name="Kikuchi T."/>
        </authorList>
    </citation>
    <scope>NUCLEOTIDE SEQUENCE</scope>
    <source>
        <strain evidence="19">Ka4C1</strain>
    </source>
</reference>
<dbReference type="InterPro" id="IPR037123">
    <property type="entry name" value="PRibGlycinamide_synth_C_sf"/>
</dbReference>
<dbReference type="InterPro" id="IPR016185">
    <property type="entry name" value="PreATP-grasp_dom_sf"/>
</dbReference>
<evidence type="ECO:0000256" key="13">
    <source>
        <dbReference type="ARBA" id="ARBA00023211"/>
    </source>
</evidence>
<gene>
    <name evidence="19" type="ORF">BXYJ_LOCUS14417</name>
</gene>
<dbReference type="InterPro" id="IPR020562">
    <property type="entry name" value="PRibGlycinamide_synth_N"/>
</dbReference>
<dbReference type="EC" id="2.1.2.2" evidence="17"/>
<dbReference type="GO" id="GO:0046872">
    <property type="term" value="F:metal ion binding"/>
    <property type="evidence" value="ECO:0007669"/>
    <property type="project" value="UniProtKB-KW"/>
</dbReference>
<dbReference type="GO" id="GO:0046084">
    <property type="term" value="P:adenine biosynthetic process"/>
    <property type="evidence" value="ECO:0007669"/>
    <property type="project" value="TreeGrafter"/>
</dbReference>
<dbReference type="Pfam" id="PF00586">
    <property type="entry name" value="AIRS"/>
    <property type="match status" value="1"/>
</dbReference>
<comment type="pathway">
    <text evidence="3 17">Purine metabolism; IMP biosynthesis via de novo pathway; N(1)-(5-phospho-D-ribosyl)glycinamide from 5-phospho-alpha-D-ribose 1-diphosphate: step 2/2.</text>
</comment>
<dbReference type="AlphaFoldDB" id="A0A7I8X1F2"/>
<evidence type="ECO:0000256" key="3">
    <source>
        <dbReference type="ARBA" id="ARBA00005174"/>
    </source>
</evidence>
<dbReference type="Gene3D" id="3.30.1490.20">
    <property type="entry name" value="ATP-grasp fold, A domain"/>
    <property type="match status" value="1"/>
</dbReference>
<evidence type="ECO:0000256" key="4">
    <source>
        <dbReference type="ARBA" id="ARBA00007423"/>
    </source>
</evidence>
<comment type="similarity">
    <text evidence="4 17">In the N-terminal section; belongs to the GARS family.</text>
</comment>
<evidence type="ECO:0000256" key="8">
    <source>
        <dbReference type="ARBA" id="ARBA00022679"/>
    </source>
</evidence>
<dbReference type="InterPro" id="IPR016188">
    <property type="entry name" value="PurM-like_N"/>
</dbReference>
<dbReference type="InterPro" id="IPR020560">
    <property type="entry name" value="PRibGlycinamide_synth_C-dom"/>
</dbReference>
<keyword evidence="8" id="KW-0808">Transferase</keyword>
<dbReference type="SUPFAM" id="SSF51246">
    <property type="entry name" value="Rudiment single hybrid motif"/>
    <property type="match status" value="1"/>
</dbReference>
<dbReference type="PROSITE" id="PS50975">
    <property type="entry name" value="ATP_GRASP"/>
    <property type="match status" value="1"/>
</dbReference>
<dbReference type="SUPFAM" id="SSF56059">
    <property type="entry name" value="Glutathione synthetase ATP-binding domain-like"/>
    <property type="match status" value="1"/>
</dbReference>
<dbReference type="Gene3D" id="3.30.1330.10">
    <property type="entry name" value="PurM-like, N-terminal domain"/>
    <property type="match status" value="1"/>
</dbReference>
<dbReference type="Gene3D" id="3.40.50.20">
    <property type="match status" value="1"/>
</dbReference>
<comment type="similarity">
    <text evidence="5">Belongs to the AIR synthase family.</text>
</comment>
<comment type="catalytic activity">
    <reaction evidence="17">
        <text>N(1)-(5-phospho-beta-D-ribosyl)glycinamide + (6R)-10-formyltetrahydrofolate = N(2)-formyl-N(1)-(5-phospho-beta-D-ribosyl)glycinamide + (6S)-5,6,7,8-tetrahydrofolate + H(+)</text>
        <dbReference type="Rhea" id="RHEA:15053"/>
        <dbReference type="ChEBI" id="CHEBI:15378"/>
        <dbReference type="ChEBI" id="CHEBI:57453"/>
        <dbReference type="ChEBI" id="CHEBI:143788"/>
        <dbReference type="ChEBI" id="CHEBI:147286"/>
        <dbReference type="ChEBI" id="CHEBI:195366"/>
        <dbReference type="EC" id="2.1.2.2"/>
    </reaction>
</comment>
<dbReference type="Pfam" id="PF02843">
    <property type="entry name" value="GARS_C"/>
    <property type="match status" value="1"/>
</dbReference>
<evidence type="ECO:0000256" key="9">
    <source>
        <dbReference type="ARBA" id="ARBA00022723"/>
    </source>
</evidence>
<dbReference type="InterPro" id="IPR036676">
    <property type="entry name" value="PurM-like_C_sf"/>
</dbReference>
<name>A0A7I8X1F2_BURXY</name>
<comment type="pathway">
    <text evidence="17">Purine metabolism; IMP biosynthesis via de novo pathway; N(2)-formyl-N(1)-(5-phospho-D-ribosyl)glycinamide from N(1)-(5-phospho-D-ribosyl)glycinamide (10-formyl THF route): step 1/1.</text>
</comment>
<dbReference type="SMR" id="A0A7I8X1F2"/>
<evidence type="ECO:0000313" key="19">
    <source>
        <dbReference type="EMBL" id="CAD5234326.1"/>
    </source>
</evidence>
<dbReference type="InterPro" id="IPR036477">
    <property type="entry name" value="Formyl_transf_N_sf"/>
</dbReference>
<dbReference type="PANTHER" id="PTHR10520:SF12">
    <property type="entry name" value="TRIFUNCTIONAL PURINE BIOSYNTHETIC PROTEIN ADENOSINE-3"/>
    <property type="match status" value="1"/>
</dbReference>
<dbReference type="EMBL" id="CAJFDI010000006">
    <property type="protein sequence ID" value="CAD5234326.1"/>
    <property type="molecule type" value="Genomic_DNA"/>
</dbReference>
<dbReference type="InterPro" id="IPR013815">
    <property type="entry name" value="ATP_grasp_subdomain_1"/>
</dbReference>
<keyword evidence="6" id="KW-0963">Cytoplasm</keyword>
<dbReference type="InterPro" id="IPR004733">
    <property type="entry name" value="PurM_cligase"/>
</dbReference>
<dbReference type="SUPFAM" id="SSF56042">
    <property type="entry name" value="PurM C-terminal domain-like"/>
    <property type="match status" value="1"/>
</dbReference>
<dbReference type="HAMAP" id="MF_00138">
    <property type="entry name" value="GARS"/>
    <property type="match status" value="1"/>
</dbReference>
<dbReference type="InterPro" id="IPR000115">
    <property type="entry name" value="PRibGlycinamide_synth"/>
</dbReference>
<proteinExistence type="inferred from homology"/>
<dbReference type="Pfam" id="PF02769">
    <property type="entry name" value="AIRS_C"/>
    <property type="match status" value="1"/>
</dbReference>
<organism evidence="19 20">
    <name type="scientific">Bursaphelenchus xylophilus</name>
    <name type="common">Pinewood nematode worm</name>
    <name type="synonym">Aphelenchoides xylophilus</name>
    <dbReference type="NCBI Taxonomy" id="6326"/>
    <lineage>
        <taxon>Eukaryota</taxon>
        <taxon>Metazoa</taxon>
        <taxon>Ecdysozoa</taxon>
        <taxon>Nematoda</taxon>
        <taxon>Chromadorea</taxon>
        <taxon>Rhabditida</taxon>
        <taxon>Tylenchina</taxon>
        <taxon>Tylenchomorpha</taxon>
        <taxon>Aphelenchoidea</taxon>
        <taxon>Aphelenchoididae</taxon>
        <taxon>Bursaphelenchus</taxon>
    </lineage>
</organism>
<dbReference type="Pfam" id="PF00551">
    <property type="entry name" value="Formyl_trans_N"/>
    <property type="match status" value="1"/>
</dbReference>
<evidence type="ECO:0000256" key="2">
    <source>
        <dbReference type="ARBA" id="ARBA00004686"/>
    </source>
</evidence>
<dbReference type="CDD" id="cd08645">
    <property type="entry name" value="FMT_core_GART"/>
    <property type="match status" value="1"/>
</dbReference>
<dbReference type="Gene3D" id="3.30.470.20">
    <property type="entry name" value="ATP-grasp fold, B domain"/>
    <property type="match status" value="1"/>
</dbReference>
<keyword evidence="7 17" id="KW-0436">Ligase</keyword>
<evidence type="ECO:0000256" key="7">
    <source>
        <dbReference type="ARBA" id="ARBA00022598"/>
    </source>
</evidence>